<sequence length="443" mass="48959">MAEAIGLASGLVSIASLAFQSSITLYNTVQSIRAHPKRARDLLDELQALSEVLRLLTETVDAAPEDNLTALELPLRRCDEACREFGQELSRCSSRSGGDRASFRDWARLQYMGDGIDEFTQLLAGYKSTINIALADAQLHRSATTAESLEKYQAMIKTTTDDLEARLDSIDAKLAAIFDRTVSETDADAKELQRIRAERESTQKCLEICAQLADHIGRVQQRSSSRRQEPADESVYSERVTNEGLQACKERLAQTVSDLERHMDQLMGRLISKSATNMSSDDEVAQLSKLREEWTTARQCLDICSKAESHVKENISIIDNYATGNDTVQFLVSTTGKTIHGKNRGYGSMTRQVGGHLSDASLQQMSRDISRISVPATGPVSASSVEDTTSASDDRLDHEPDINFGHRHGRGFKLSETTTLESKFSTTSLSEGKPSFTENHSRR</sequence>
<evidence type="ECO:0000313" key="4">
    <source>
        <dbReference type="Proteomes" id="UP001281614"/>
    </source>
</evidence>
<evidence type="ECO:0000259" key="2">
    <source>
        <dbReference type="Pfam" id="PF17111"/>
    </source>
</evidence>
<evidence type="ECO:0000256" key="1">
    <source>
        <dbReference type="SAM" id="MobiDB-lite"/>
    </source>
</evidence>
<organism evidence="3 4">
    <name type="scientific">Colletotrichum kahawae</name>
    <name type="common">Coffee berry disease fungus</name>
    <dbReference type="NCBI Taxonomy" id="34407"/>
    <lineage>
        <taxon>Eukaryota</taxon>
        <taxon>Fungi</taxon>
        <taxon>Dikarya</taxon>
        <taxon>Ascomycota</taxon>
        <taxon>Pezizomycotina</taxon>
        <taxon>Sordariomycetes</taxon>
        <taxon>Hypocreomycetidae</taxon>
        <taxon>Glomerellales</taxon>
        <taxon>Glomerellaceae</taxon>
        <taxon>Colletotrichum</taxon>
        <taxon>Colletotrichum gloeosporioides species complex</taxon>
    </lineage>
</organism>
<gene>
    <name evidence="3" type="ORF">CKAH01_12253</name>
</gene>
<feature type="compositionally biased region" description="Polar residues" evidence="1">
    <location>
        <begin position="380"/>
        <end position="391"/>
    </location>
</feature>
<evidence type="ECO:0000313" key="3">
    <source>
        <dbReference type="EMBL" id="KAK2777128.1"/>
    </source>
</evidence>
<dbReference type="Pfam" id="PF17111">
    <property type="entry name" value="PigL_N"/>
    <property type="match status" value="2"/>
</dbReference>
<feature type="domain" description="Azaphilone pigments biosynthesis cluster protein L N-terminal" evidence="2">
    <location>
        <begin position="2"/>
        <end position="210"/>
    </location>
</feature>
<name>A0AAD9YVZ2_COLKA</name>
<accession>A0AAD9YVZ2</accession>
<dbReference type="Proteomes" id="UP001281614">
    <property type="component" value="Unassembled WGS sequence"/>
</dbReference>
<proteinExistence type="predicted"/>
<feature type="domain" description="Azaphilone pigments biosynthesis cluster protein L N-terminal" evidence="2">
    <location>
        <begin position="237"/>
        <end position="304"/>
    </location>
</feature>
<dbReference type="EMBL" id="VYYT01000022">
    <property type="protein sequence ID" value="KAK2777128.1"/>
    <property type="molecule type" value="Genomic_DNA"/>
</dbReference>
<feature type="compositionally biased region" description="Polar residues" evidence="1">
    <location>
        <begin position="415"/>
        <end position="430"/>
    </location>
</feature>
<dbReference type="AlphaFoldDB" id="A0AAD9YVZ2"/>
<protein>
    <recommendedName>
        <fullName evidence="2">Azaphilone pigments biosynthesis cluster protein L N-terminal domain-containing protein</fullName>
    </recommendedName>
</protein>
<feature type="compositionally biased region" description="Basic and acidic residues" evidence="1">
    <location>
        <begin position="392"/>
        <end position="401"/>
    </location>
</feature>
<dbReference type="InterPro" id="IPR031348">
    <property type="entry name" value="PigL_N"/>
</dbReference>
<reference evidence="3" key="1">
    <citation type="submission" date="2023-02" db="EMBL/GenBank/DDBJ databases">
        <title>Colletotrichum kahawae CIFC_Que2 genome sequencing and assembly.</title>
        <authorList>
            <person name="Baroncelli R."/>
        </authorList>
    </citation>
    <scope>NUCLEOTIDE SEQUENCE</scope>
    <source>
        <strain evidence="3">CIFC_Que2</strain>
    </source>
</reference>
<feature type="region of interest" description="Disordered" evidence="1">
    <location>
        <begin position="374"/>
        <end position="443"/>
    </location>
</feature>
<comment type="caution">
    <text evidence="3">The sequence shown here is derived from an EMBL/GenBank/DDBJ whole genome shotgun (WGS) entry which is preliminary data.</text>
</comment>
<keyword evidence="4" id="KW-1185">Reference proteome</keyword>